<dbReference type="PANTHER" id="PTHR30411:SF9">
    <property type="entry name" value="MULTIFUNCTIONAL SER_THR-TRNA DEACYLASE PROXP-Y"/>
    <property type="match status" value="1"/>
</dbReference>
<dbReference type="InterPro" id="IPR007214">
    <property type="entry name" value="YbaK/aa-tRNA-synth-assoc-dom"/>
</dbReference>
<keyword evidence="2" id="KW-0436">Ligase</keyword>
<dbReference type="EMBL" id="CP054212">
    <property type="protein sequence ID" value="QKJ85012.1"/>
    <property type="molecule type" value="Genomic_DNA"/>
</dbReference>
<dbReference type="GO" id="GO:0004812">
    <property type="term" value="F:aminoacyl-tRNA ligase activity"/>
    <property type="evidence" value="ECO:0007669"/>
    <property type="project" value="UniProtKB-KW"/>
</dbReference>
<dbReference type="SUPFAM" id="SSF55826">
    <property type="entry name" value="YbaK/ProRS associated domain"/>
    <property type="match status" value="1"/>
</dbReference>
<proteinExistence type="predicted"/>
<gene>
    <name evidence="2" type="ORF">PMPD1_0022</name>
</gene>
<dbReference type="InterPro" id="IPR036754">
    <property type="entry name" value="YbaK/aa-tRNA-synt-asso_dom_sf"/>
</dbReference>
<feature type="domain" description="YbaK/aminoacyl-tRNA synthetase-associated" evidence="1">
    <location>
        <begin position="26"/>
        <end position="147"/>
    </location>
</feature>
<dbReference type="KEGG" id="pmak:PMPD1_0022"/>
<dbReference type="GO" id="GO:0002161">
    <property type="term" value="F:aminoacyl-tRNA deacylase activity"/>
    <property type="evidence" value="ECO:0007669"/>
    <property type="project" value="InterPro"/>
</dbReference>
<evidence type="ECO:0000313" key="3">
    <source>
        <dbReference type="Proteomes" id="UP000505325"/>
    </source>
</evidence>
<keyword evidence="3" id="KW-1185">Reference proteome</keyword>
<dbReference type="AlphaFoldDB" id="A0A6M8UE20"/>
<protein>
    <submittedName>
        <fullName evidence="2">Prolyl-tRNA synthetase</fullName>
    </submittedName>
</protein>
<evidence type="ECO:0000313" key="2">
    <source>
        <dbReference type="EMBL" id="QKJ85012.1"/>
    </source>
</evidence>
<dbReference type="Gene3D" id="3.90.960.10">
    <property type="entry name" value="YbaK/aminoacyl-tRNA synthetase-associated domain"/>
    <property type="match status" value="1"/>
</dbReference>
<dbReference type="Proteomes" id="UP000505325">
    <property type="component" value="Chromosome"/>
</dbReference>
<dbReference type="PANTHER" id="PTHR30411">
    <property type="entry name" value="CYTOPLASMIC PROTEIN"/>
    <property type="match status" value="1"/>
</dbReference>
<accession>A0A6M8UE20</accession>
<dbReference type="RefSeq" id="WP_173632145.1">
    <property type="nucleotide sequence ID" value="NZ_CP054212.1"/>
</dbReference>
<dbReference type="Pfam" id="PF04073">
    <property type="entry name" value="tRNA_edit"/>
    <property type="match status" value="1"/>
</dbReference>
<name>A0A6M8UE20_9GAMM</name>
<evidence type="ECO:0000259" key="1">
    <source>
        <dbReference type="Pfam" id="PF04073"/>
    </source>
</evidence>
<reference evidence="2 3" key="1">
    <citation type="submission" date="2020-06" db="EMBL/GenBank/DDBJ databases">
        <title>Genome sequence of Paramixta manurensis strain PD-1.</title>
        <authorList>
            <person name="Lee C.W."/>
            <person name="Kim J."/>
        </authorList>
    </citation>
    <scope>NUCLEOTIDE SEQUENCE [LARGE SCALE GENOMIC DNA]</scope>
    <source>
        <strain evidence="2 3">PD-1</strain>
    </source>
</reference>
<sequence>MTTFEKVVALLNEEQADFRVITHPAEGHTEAISAIRGNALHQAAKAMVLQVLAGAEPPRYVLAIVPGDSKVNFKGVAKTVGGKKSSFAPPETAQELTQCVMGAVPPFSFDSRLALLVDERLRAAGTLFFNAGELEKSIALDVNDYFRVVGESCTGNIATPMVTNA</sequence>
<organism evidence="2 3">
    <name type="scientific">Paramixta manurensis</name>
    <dbReference type="NCBI Taxonomy" id="2740817"/>
    <lineage>
        <taxon>Bacteria</taxon>
        <taxon>Pseudomonadati</taxon>
        <taxon>Pseudomonadota</taxon>
        <taxon>Gammaproteobacteria</taxon>
        <taxon>Enterobacterales</taxon>
        <taxon>Erwiniaceae</taxon>
        <taxon>Paramixta</taxon>
    </lineage>
</organism>
<keyword evidence="2" id="KW-0030">Aminoacyl-tRNA synthetase</keyword>